<dbReference type="Proteomes" id="UP000272528">
    <property type="component" value="Chromosome"/>
</dbReference>
<name>A0A3Q8X810_9BACL</name>
<dbReference type="EMBL" id="CP034437">
    <property type="protein sequence ID" value="AZN42662.1"/>
    <property type="molecule type" value="Genomic_DNA"/>
</dbReference>
<evidence type="ECO:0000313" key="2">
    <source>
        <dbReference type="Proteomes" id="UP000272528"/>
    </source>
</evidence>
<reference evidence="2" key="1">
    <citation type="submission" date="2018-12" db="EMBL/GenBank/DDBJ databases">
        <title>Genome sequence of Peanibacillus sp.</title>
        <authorList>
            <person name="Subramani G."/>
            <person name="Srinivasan S."/>
            <person name="Kim M.K."/>
        </authorList>
    </citation>
    <scope>NUCLEOTIDE SEQUENCE [LARGE SCALE GENOMIC DNA]</scope>
    <source>
        <strain evidence="2">18JY67-1</strain>
    </source>
</reference>
<dbReference type="KEGG" id="palb:EJC50_25445"/>
<keyword evidence="2" id="KW-1185">Reference proteome</keyword>
<dbReference type="AlphaFoldDB" id="A0A3Q8X810"/>
<gene>
    <name evidence="1" type="ORF">EJC50_25445</name>
</gene>
<dbReference type="RefSeq" id="WP_126018586.1">
    <property type="nucleotide sequence ID" value="NZ_CP034437.1"/>
</dbReference>
<dbReference type="OrthoDB" id="2595278at2"/>
<organism evidence="1 2">
    <name type="scientific">Paenibacillus albus</name>
    <dbReference type="NCBI Taxonomy" id="2495582"/>
    <lineage>
        <taxon>Bacteria</taxon>
        <taxon>Bacillati</taxon>
        <taxon>Bacillota</taxon>
        <taxon>Bacilli</taxon>
        <taxon>Bacillales</taxon>
        <taxon>Paenibacillaceae</taxon>
        <taxon>Paenibacillus</taxon>
    </lineage>
</organism>
<protein>
    <submittedName>
        <fullName evidence="1">Uncharacterized protein</fullName>
    </submittedName>
</protein>
<sequence length="276" mass="33236">MSSLKYFLTSGKYQRLSTLDKQLEILREKIRHYQELAGDQRFVWPEQCVVGKFMHFRKYDHDKKGLIEFLDERGLLPVVTTINWRDLSIEEQQCLVQTSQPVRDVLKFRPSSEYSIKKDELEEFKLQLSKLDINDLVWQWKERKVEYKILSWKWNWILLNSPHVISNSEDYKQFGTVKIKQLDPLLDMMQVFNSLDKEAFKKLCKVEEDLVIIYGLKGYYSLKEVRKYRTLIGFQSRYYLMELQDEILVSDMLENKLIRYSVVSQLMNEKQFIENI</sequence>
<evidence type="ECO:0000313" key="1">
    <source>
        <dbReference type="EMBL" id="AZN42662.1"/>
    </source>
</evidence>
<proteinExistence type="predicted"/>
<accession>A0A3Q8X810</accession>